<evidence type="ECO:0000313" key="3">
    <source>
        <dbReference type="EMBL" id="KAF6750286.1"/>
    </source>
</evidence>
<dbReference type="AlphaFoldDB" id="A0A8H6HR50"/>
<dbReference type="OrthoDB" id="3108572at2759"/>
<sequence length="436" mass="47308">MSTAPDNPEDDVSFAKMFTSLAQQAAAVVPAADSQEEEAVEVETQIVEEPVQEDIAADAPGGEPVQGELVDTPLPADEQPQEVPAQEGQAQEGQAQEGQTLRNGRIVSAQSPLKCKRSTVQHECPTTAMVDDVGGLREGVKTLEESMKEMSKSIVTLQQNGRERTRQIRELQAEAKAARTMRDTLKATLVKQVHPMLESVIASVSKVTATQTELLNADKYKAVLEKVSEMEQLLEDEDRGGKRRRIEDSDAAEPLFRMDAGLLELGDSTHTGTAQIPGSASRLPSTPVRAERPSSHSGLSSSHHRPPPAAPRSHAAEPPREPARSYAQGPAQGKTSRPLPQRPVVPILEVGPVAQLEGLPPAMDLASNWISKLPNGPNHLPKITGAWKTDDWKYVRIAIRLKDDARYLAKLWNGPDGQGRPGPLLGYPVRVVMQEN</sequence>
<evidence type="ECO:0000256" key="1">
    <source>
        <dbReference type="SAM" id="Coils"/>
    </source>
</evidence>
<feature type="compositionally biased region" description="Polar residues" evidence="2">
    <location>
        <begin position="268"/>
        <end position="284"/>
    </location>
</feature>
<dbReference type="Proteomes" id="UP000521943">
    <property type="component" value="Unassembled WGS sequence"/>
</dbReference>
<dbReference type="EMBL" id="JACGCI010000058">
    <property type="protein sequence ID" value="KAF6750286.1"/>
    <property type="molecule type" value="Genomic_DNA"/>
</dbReference>
<feature type="compositionally biased region" description="Basic and acidic residues" evidence="2">
    <location>
        <begin position="314"/>
        <end position="323"/>
    </location>
</feature>
<gene>
    <name evidence="3" type="ORF">DFP72DRAFT_1072604</name>
</gene>
<protein>
    <submittedName>
        <fullName evidence="3">Uncharacterized protein</fullName>
    </submittedName>
</protein>
<name>A0A8H6HR50_9AGAR</name>
<keyword evidence="1" id="KW-0175">Coiled coil</keyword>
<feature type="coiled-coil region" evidence="1">
    <location>
        <begin position="140"/>
        <end position="188"/>
    </location>
</feature>
<organism evidence="3 4">
    <name type="scientific">Ephemerocybe angulata</name>
    <dbReference type="NCBI Taxonomy" id="980116"/>
    <lineage>
        <taxon>Eukaryota</taxon>
        <taxon>Fungi</taxon>
        <taxon>Dikarya</taxon>
        <taxon>Basidiomycota</taxon>
        <taxon>Agaricomycotina</taxon>
        <taxon>Agaricomycetes</taxon>
        <taxon>Agaricomycetidae</taxon>
        <taxon>Agaricales</taxon>
        <taxon>Agaricineae</taxon>
        <taxon>Psathyrellaceae</taxon>
        <taxon>Ephemerocybe</taxon>
    </lineage>
</organism>
<keyword evidence="4" id="KW-1185">Reference proteome</keyword>
<proteinExistence type="predicted"/>
<evidence type="ECO:0000256" key="2">
    <source>
        <dbReference type="SAM" id="MobiDB-lite"/>
    </source>
</evidence>
<feature type="region of interest" description="Disordered" evidence="2">
    <location>
        <begin position="267"/>
        <end position="343"/>
    </location>
</feature>
<feature type="region of interest" description="Disordered" evidence="2">
    <location>
        <begin position="48"/>
        <end position="103"/>
    </location>
</feature>
<feature type="compositionally biased region" description="Low complexity" evidence="2">
    <location>
        <begin position="81"/>
        <end position="99"/>
    </location>
</feature>
<evidence type="ECO:0000313" key="4">
    <source>
        <dbReference type="Proteomes" id="UP000521943"/>
    </source>
</evidence>
<comment type="caution">
    <text evidence="3">The sequence shown here is derived from an EMBL/GenBank/DDBJ whole genome shotgun (WGS) entry which is preliminary data.</text>
</comment>
<accession>A0A8H6HR50</accession>
<reference evidence="3 4" key="1">
    <citation type="submission" date="2020-07" db="EMBL/GenBank/DDBJ databases">
        <title>Comparative genomics of pyrophilous fungi reveals a link between fire events and developmental genes.</title>
        <authorList>
            <consortium name="DOE Joint Genome Institute"/>
            <person name="Steindorff A.S."/>
            <person name="Carver A."/>
            <person name="Calhoun S."/>
            <person name="Stillman K."/>
            <person name="Liu H."/>
            <person name="Lipzen A."/>
            <person name="Pangilinan J."/>
            <person name="Labutti K."/>
            <person name="Bruns T.D."/>
            <person name="Grigoriev I.V."/>
        </authorList>
    </citation>
    <scope>NUCLEOTIDE SEQUENCE [LARGE SCALE GENOMIC DNA]</scope>
    <source>
        <strain evidence="3 4">CBS 144469</strain>
    </source>
</reference>